<feature type="domain" description="Mannitol dehydrogenase N-terminal" evidence="2">
    <location>
        <begin position="23"/>
        <end position="269"/>
    </location>
</feature>
<dbReference type="SUPFAM" id="SSF51735">
    <property type="entry name" value="NAD(P)-binding Rossmann-fold domains"/>
    <property type="match status" value="1"/>
</dbReference>
<dbReference type="Pfam" id="PF01232">
    <property type="entry name" value="Mannitol_dh"/>
    <property type="match status" value="1"/>
</dbReference>
<dbReference type="InterPro" id="IPR013118">
    <property type="entry name" value="Mannitol_DH_C"/>
</dbReference>
<dbReference type="AlphaFoldDB" id="A0A1H6BIU7"/>
<dbReference type="PANTHER" id="PTHR43362">
    <property type="entry name" value="MANNITOL DEHYDROGENASE DSF1-RELATED"/>
    <property type="match status" value="1"/>
</dbReference>
<dbReference type="InterPro" id="IPR036291">
    <property type="entry name" value="NAD(P)-bd_dom_sf"/>
</dbReference>
<dbReference type="InterPro" id="IPR013328">
    <property type="entry name" value="6PGD_dom2"/>
</dbReference>
<dbReference type="GO" id="GO:0016616">
    <property type="term" value="F:oxidoreductase activity, acting on the CH-OH group of donors, NAD or NADP as acceptor"/>
    <property type="evidence" value="ECO:0007669"/>
    <property type="project" value="TreeGrafter"/>
</dbReference>
<dbReference type="InterPro" id="IPR013131">
    <property type="entry name" value="Mannitol_DH_N"/>
</dbReference>
<evidence type="ECO:0000256" key="1">
    <source>
        <dbReference type="ARBA" id="ARBA00023002"/>
    </source>
</evidence>
<accession>A0A1H6BIU7</accession>
<dbReference type="PRINTS" id="PR00084">
    <property type="entry name" value="MTLDHDRGNASE"/>
</dbReference>
<gene>
    <name evidence="4" type="ORF">SAMN04488045_3583</name>
</gene>
<dbReference type="InterPro" id="IPR000669">
    <property type="entry name" value="Mannitol_DH"/>
</dbReference>
<evidence type="ECO:0000313" key="5">
    <source>
        <dbReference type="Proteomes" id="UP000236752"/>
    </source>
</evidence>
<dbReference type="Pfam" id="PF08125">
    <property type="entry name" value="Mannitol_dh_C"/>
    <property type="match status" value="1"/>
</dbReference>
<evidence type="ECO:0000259" key="3">
    <source>
        <dbReference type="Pfam" id="PF08125"/>
    </source>
</evidence>
<evidence type="ECO:0000313" key="4">
    <source>
        <dbReference type="EMBL" id="SEG60633.1"/>
    </source>
</evidence>
<dbReference type="EMBL" id="FNUZ01000007">
    <property type="protein sequence ID" value="SEG60633.1"/>
    <property type="molecule type" value="Genomic_DNA"/>
</dbReference>
<keyword evidence="1" id="KW-0560">Oxidoreductase</keyword>
<name>A0A1H6BIU7_9RHOB</name>
<organism evidence="4 5">
    <name type="scientific">Thalassococcus halodurans</name>
    <dbReference type="NCBI Taxonomy" id="373675"/>
    <lineage>
        <taxon>Bacteria</taxon>
        <taxon>Pseudomonadati</taxon>
        <taxon>Pseudomonadota</taxon>
        <taxon>Alphaproteobacteria</taxon>
        <taxon>Rhodobacterales</taxon>
        <taxon>Roseobacteraceae</taxon>
        <taxon>Thalassococcus</taxon>
    </lineage>
</organism>
<reference evidence="4 5" key="1">
    <citation type="submission" date="2016-10" db="EMBL/GenBank/DDBJ databases">
        <authorList>
            <person name="de Groot N.N."/>
        </authorList>
    </citation>
    <scope>NUCLEOTIDE SEQUENCE [LARGE SCALE GENOMIC DNA]</scope>
    <source>
        <strain evidence="4 5">DSM 26915</strain>
    </source>
</reference>
<dbReference type="Gene3D" id="1.10.1040.10">
    <property type="entry name" value="N-(1-d-carboxylethyl)-l-norvaline Dehydrogenase, domain 2"/>
    <property type="match status" value="1"/>
</dbReference>
<dbReference type="InterPro" id="IPR050988">
    <property type="entry name" value="Mannitol_DH/Oxidoreductase"/>
</dbReference>
<dbReference type="SUPFAM" id="SSF48179">
    <property type="entry name" value="6-phosphogluconate dehydrogenase C-terminal domain-like"/>
    <property type="match status" value="1"/>
</dbReference>
<proteinExistence type="predicted"/>
<dbReference type="Proteomes" id="UP000236752">
    <property type="component" value="Unassembled WGS sequence"/>
</dbReference>
<protein>
    <submittedName>
        <fullName evidence="4">Fructuronate reductase</fullName>
    </submittedName>
</protein>
<dbReference type="PANTHER" id="PTHR43362:SF1">
    <property type="entry name" value="MANNITOL DEHYDROGENASE 2-RELATED"/>
    <property type="match status" value="1"/>
</dbReference>
<dbReference type="Gene3D" id="3.40.50.720">
    <property type="entry name" value="NAD(P)-binding Rossmann-like Domain"/>
    <property type="match status" value="1"/>
</dbReference>
<sequence length="485" mass="51608">MWMEAGLPANPRLNRQGDAPKTGIVHLGPGAFFRAFNAIYTQEAMEAAGGDWGITAVSLRSPTARDQLEPQGGVYTSVSLGAEGVTHTLIGSINKVLVAPENPSAVLDVMADPAVKIVSLTITEKGYCHEPSTGRLRLDHADIVHDLAHLDAPQSALGFIVGALARRRAAGVAPFTVLSCDNLPSNGHLARGMVLEFAGQVDAGLRDWIASEGRFPATMVDRITPATTEADIAALEEAQGYYDPACVQHEPFRQWVIEDDFVGGARPDWHLGGAQFVRDVDAHETMKLRCLNGTHSTLAYLGYLAGYETISDTVSDAAFAVLCEYLWTDEIIPTVPQPEGEDLAAYAAALLERYRNPAIRHRTWQIAMDGSQKLPQRILGTVSDALAAGRTVPGLALAVAGWMRYVGGVDEAGAMIDVRDPLAARLRELSEGAATPAAKVAALLAVEDVFAPELAAHDGFRDAVTGAYAGLVAKGARAMVQELVA</sequence>
<dbReference type="InterPro" id="IPR008927">
    <property type="entry name" value="6-PGluconate_DH-like_C_sf"/>
</dbReference>
<feature type="domain" description="Mannitol dehydrogenase C-terminal" evidence="3">
    <location>
        <begin position="279"/>
        <end position="469"/>
    </location>
</feature>
<evidence type="ECO:0000259" key="2">
    <source>
        <dbReference type="Pfam" id="PF01232"/>
    </source>
</evidence>
<keyword evidence="5" id="KW-1185">Reference proteome</keyword>